<comment type="caution">
    <text evidence="1">The sequence shown here is derived from an EMBL/GenBank/DDBJ whole genome shotgun (WGS) entry which is preliminary data.</text>
</comment>
<name>A0A6L7A4Z0_LEULA</name>
<gene>
    <name evidence="1" type="ORF">GQS40_01550</name>
</gene>
<dbReference type="Proteomes" id="UP000478636">
    <property type="component" value="Unassembled WGS sequence"/>
</dbReference>
<proteinExistence type="predicted"/>
<evidence type="ECO:0008006" key="3">
    <source>
        <dbReference type="Google" id="ProtNLM"/>
    </source>
</evidence>
<dbReference type="SUPFAM" id="SSF54909">
    <property type="entry name" value="Dimeric alpha+beta barrel"/>
    <property type="match status" value="1"/>
</dbReference>
<dbReference type="InterPro" id="IPR011008">
    <property type="entry name" value="Dimeric_a/b-barrel"/>
</dbReference>
<protein>
    <recommendedName>
        <fullName evidence="3">DUF1330 domain-containing protein</fullName>
    </recommendedName>
</protein>
<dbReference type="AlphaFoldDB" id="A0A6L7A4Z0"/>
<evidence type="ECO:0000313" key="1">
    <source>
        <dbReference type="EMBL" id="MWN20647.1"/>
    </source>
</evidence>
<dbReference type="EMBL" id="WSZI01000008">
    <property type="protein sequence ID" value="MWN20647.1"/>
    <property type="molecule type" value="Genomic_DNA"/>
</dbReference>
<reference evidence="1 2" key="1">
    <citation type="submission" date="2019-12" db="EMBL/GenBank/DDBJ databases">
        <title>Complete genome sequence of Leuconostoc lactis strain AVN1 provides insights into metabolic potential.</title>
        <authorList>
            <person name="Besrour N."/>
            <person name="Najjari A."/>
            <person name="Fhoula I."/>
            <person name="Jaballah S."/>
            <person name="Klibi N."/>
            <person name="Ouzari H.I."/>
        </authorList>
    </citation>
    <scope>NUCLEOTIDE SEQUENCE [LARGE SCALE GENOMIC DNA]</scope>
    <source>
        <strain evidence="1 2">AVN1</strain>
    </source>
</reference>
<organism evidence="1 2">
    <name type="scientific">Leuconostoc lactis</name>
    <dbReference type="NCBI Taxonomy" id="1246"/>
    <lineage>
        <taxon>Bacteria</taxon>
        <taxon>Bacillati</taxon>
        <taxon>Bacillota</taxon>
        <taxon>Bacilli</taxon>
        <taxon>Lactobacillales</taxon>
        <taxon>Lactobacillaceae</taxon>
        <taxon>Leuconostoc</taxon>
    </lineage>
</organism>
<dbReference type="RefSeq" id="WP_029510247.1">
    <property type="nucleotide sequence ID" value="NZ_DAITWI010000007.1"/>
</dbReference>
<accession>A0A6L7A4Z0</accession>
<sequence length="169" mass="19212">MEINLVLAPEQSPATLLEMQAAHPQNFFYLGKVSQLSGTNLLIVGEPALVQQFKRPMPFNSRVINGELQGNFIHQIAFQSKEHNDELIGQLVSANAILAQSADGKSEYMLWTFWPTQEALVEFLESDTYKQMQRLMRNAYTTTYAHVLSEDHLSLMHKKDDNNNQTQSV</sequence>
<evidence type="ECO:0000313" key="2">
    <source>
        <dbReference type="Proteomes" id="UP000478636"/>
    </source>
</evidence>